<reference evidence="3" key="1">
    <citation type="submission" date="2011-06" db="EMBL/GenBank/DDBJ databases">
        <title>The complete genome of plasmid 3 of Runella slithyformis DSM 19594.</title>
        <authorList>
            <consortium name="US DOE Joint Genome Institute (JGI-PGF)"/>
            <person name="Lucas S."/>
            <person name="Han J."/>
            <person name="Lapidus A."/>
            <person name="Bruce D."/>
            <person name="Goodwin L."/>
            <person name="Pitluck S."/>
            <person name="Peters L."/>
            <person name="Kyrpides N."/>
            <person name="Mavromatis K."/>
            <person name="Ivanova N."/>
            <person name="Ovchinnikova G."/>
            <person name="Zhang X."/>
            <person name="Misra M."/>
            <person name="Detter J.C."/>
            <person name="Tapia R."/>
            <person name="Han C."/>
            <person name="Land M."/>
            <person name="Hauser L."/>
            <person name="Markowitz V."/>
            <person name="Cheng J.-F."/>
            <person name="Hugenholtz P."/>
            <person name="Woyke T."/>
            <person name="Wu D."/>
            <person name="Tindall B."/>
            <person name="Faehrich R."/>
            <person name="Brambilla E."/>
            <person name="Klenk H.-P."/>
            <person name="Eisen J.A."/>
        </authorList>
    </citation>
    <scope>NUCLEOTIDE SEQUENCE [LARGE SCALE GENOMIC DNA]</scope>
    <source>
        <strain evidence="3">ATCC 29530 / DSM 19594 / LMG 11500 / NCIMB 11436 / LSU 4</strain>
        <plasmid evidence="3">pRUNSL03</plasmid>
    </source>
</reference>
<keyword evidence="1" id="KW-0812">Transmembrane</keyword>
<reference evidence="2 3" key="2">
    <citation type="journal article" date="2012" name="Stand. Genomic Sci.">
        <title>Complete genome sequence of the aquatic bacterium Runella slithyformis type strain (LSU 4(T)).</title>
        <authorList>
            <person name="Copeland A."/>
            <person name="Zhang X."/>
            <person name="Misra M."/>
            <person name="Lapidus A."/>
            <person name="Nolan M."/>
            <person name="Lucas S."/>
            <person name="Deshpande S."/>
            <person name="Cheng J.F."/>
            <person name="Tapia R."/>
            <person name="Goodwin L.A."/>
            <person name="Pitluck S."/>
            <person name="Liolios K."/>
            <person name="Pagani I."/>
            <person name="Ivanova N."/>
            <person name="Mikhailova N."/>
            <person name="Pati A."/>
            <person name="Chen A."/>
            <person name="Palaniappan K."/>
            <person name="Land M."/>
            <person name="Hauser L."/>
            <person name="Pan C."/>
            <person name="Jeffries C.D."/>
            <person name="Detter J.C."/>
            <person name="Brambilla E.M."/>
            <person name="Rohde M."/>
            <person name="Djao O.D."/>
            <person name="Goker M."/>
            <person name="Sikorski J."/>
            <person name="Tindall B.J."/>
            <person name="Woyke T."/>
            <person name="Bristow J."/>
            <person name="Eisen J.A."/>
            <person name="Markowitz V."/>
            <person name="Hugenholtz P."/>
            <person name="Kyrpides N.C."/>
            <person name="Klenk H.P."/>
            <person name="Mavromatis K."/>
        </authorList>
    </citation>
    <scope>NUCLEOTIDE SEQUENCE [LARGE SCALE GENOMIC DNA]</scope>
    <source>
        <strain evidence="3">ATCC 29530 / DSM 19594 / LMG 11500 / NCIMB 11436 / LSU 4</strain>
    </source>
</reference>
<keyword evidence="2" id="KW-0614">Plasmid</keyword>
<organism evidence="2 3">
    <name type="scientific">Runella slithyformis (strain ATCC 29530 / DSM 19594 / LMG 11500 / NCIMB 11436 / LSU 4)</name>
    <dbReference type="NCBI Taxonomy" id="761193"/>
    <lineage>
        <taxon>Bacteria</taxon>
        <taxon>Pseudomonadati</taxon>
        <taxon>Bacteroidota</taxon>
        <taxon>Cytophagia</taxon>
        <taxon>Cytophagales</taxon>
        <taxon>Spirosomataceae</taxon>
        <taxon>Runella</taxon>
    </lineage>
</organism>
<dbReference type="KEGG" id="rsi:Runsl_5838"/>
<keyword evidence="1" id="KW-1133">Transmembrane helix</keyword>
<sequence>MNQYFQKNLLEYYKVFVGGCVAAVVLMTLLTIYVINSSYERVKKAGRDTYVFSPNGASIHVFIPQQNGRTAKTAKTF</sequence>
<feature type="transmembrane region" description="Helical" evidence="1">
    <location>
        <begin position="12"/>
        <end position="35"/>
    </location>
</feature>
<dbReference type="RefSeq" id="WP_013921716.1">
    <property type="nucleotide sequence ID" value="NC_015694.1"/>
</dbReference>
<protein>
    <submittedName>
        <fullName evidence="2">Uncharacterized protein</fullName>
    </submittedName>
</protein>
<evidence type="ECO:0000313" key="2">
    <source>
        <dbReference type="EMBL" id="AEI52135.1"/>
    </source>
</evidence>
<dbReference type="Proteomes" id="UP000000493">
    <property type="component" value="Plasmid pRUNSL03"/>
</dbReference>
<gene>
    <name evidence="2" type="ordered locus">Runsl_5838</name>
</gene>
<accession>A0A7U3ZRP5</accession>
<keyword evidence="1" id="KW-0472">Membrane</keyword>
<dbReference type="AlphaFoldDB" id="A0A7U3ZRP5"/>
<evidence type="ECO:0000256" key="1">
    <source>
        <dbReference type="SAM" id="Phobius"/>
    </source>
</evidence>
<dbReference type="EMBL" id="CP002862">
    <property type="protein sequence ID" value="AEI52135.1"/>
    <property type="molecule type" value="Genomic_DNA"/>
</dbReference>
<keyword evidence="3" id="KW-1185">Reference proteome</keyword>
<geneLocation type="plasmid" evidence="2 3">
    <name>pRUNSL03</name>
</geneLocation>
<name>A0A7U3ZRP5_RUNSL</name>
<proteinExistence type="predicted"/>
<evidence type="ECO:0000313" key="3">
    <source>
        <dbReference type="Proteomes" id="UP000000493"/>
    </source>
</evidence>